<dbReference type="Proteomes" id="UP001344906">
    <property type="component" value="Unassembled WGS sequence"/>
</dbReference>
<organism evidence="3 4">
    <name type="scientific">Dictyobacter halimunensis</name>
    <dbReference type="NCBI Taxonomy" id="3026934"/>
    <lineage>
        <taxon>Bacteria</taxon>
        <taxon>Bacillati</taxon>
        <taxon>Chloroflexota</taxon>
        <taxon>Ktedonobacteria</taxon>
        <taxon>Ktedonobacterales</taxon>
        <taxon>Dictyobacteraceae</taxon>
        <taxon>Dictyobacter</taxon>
    </lineage>
</organism>
<sequence>MTTGLPNFFEYNLWANRRLLDFCEQLSDEQLDATMVGVFGSIREILMHLFSSEEGYAYSFNKIKPTPYLKEVTTFVGFEELRRHAELSGTALIAIAKERDLSETFWLDGGTYECQAYIVAIQVINHGIDHRSQIATLLAQQGIELPDLDAWGYNDDLRSKQ</sequence>
<dbReference type="InterPro" id="IPR007837">
    <property type="entry name" value="DinB"/>
</dbReference>
<comment type="caution">
    <text evidence="3">The sequence shown here is derived from an EMBL/GenBank/DDBJ whole genome shotgun (WGS) entry which is preliminary data.</text>
</comment>
<evidence type="ECO:0008006" key="5">
    <source>
        <dbReference type="Google" id="ProtNLM"/>
    </source>
</evidence>
<accession>A0ABQ6FPC0</accession>
<reference evidence="3 4" key="1">
    <citation type="submission" date="2023-02" db="EMBL/GenBank/DDBJ databases">
        <title>Dictyobacter halimunensis sp. nov., a new member of the class Ktedonobacteria from forest soil in a geothermal area.</title>
        <authorList>
            <person name="Rachmania M.K."/>
            <person name="Ningsih F."/>
            <person name="Sakai Y."/>
            <person name="Yabe S."/>
            <person name="Yokota A."/>
            <person name="Sjamsuridzal W."/>
        </authorList>
    </citation>
    <scope>NUCLEOTIDE SEQUENCE [LARGE SCALE GENOMIC DNA]</scope>
    <source>
        <strain evidence="3 4">S3.2.2.5</strain>
    </source>
</reference>
<dbReference type="Gene3D" id="1.20.120.450">
    <property type="entry name" value="dinb family like domain"/>
    <property type="match status" value="1"/>
</dbReference>
<evidence type="ECO:0000313" key="3">
    <source>
        <dbReference type="EMBL" id="GLV55515.1"/>
    </source>
</evidence>
<gene>
    <name evidence="3" type="ORF">KDH_23590</name>
</gene>
<dbReference type="Pfam" id="PF05163">
    <property type="entry name" value="DinB"/>
    <property type="match status" value="1"/>
</dbReference>
<proteinExistence type="inferred from homology"/>
<comment type="similarity">
    <text evidence="1">Belongs to the DinB family.</text>
</comment>
<dbReference type="PANTHER" id="PTHR37302:SF3">
    <property type="entry name" value="DAMAGE-INDUCIBLE PROTEIN DINB"/>
    <property type="match status" value="1"/>
</dbReference>
<dbReference type="PANTHER" id="PTHR37302">
    <property type="entry name" value="SLR1116 PROTEIN"/>
    <property type="match status" value="1"/>
</dbReference>
<evidence type="ECO:0000256" key="2">
    <source>
        <dbReference type="ARBA" id="ARBA00022723"/>
    </source>
</evidence>
<keyword evidence="4" id="KW-1185">Reference proteome</keyword>
<evidence type="ECO:0000313" key="4">
    <source>
        <dbReference type="Proteomes" id="UP001344906"/>
    </source>
</evidence>
<protein>
    <recommendedName>
        <fullName evidence="5">Damage-inducible protein DinB</fullName>
    </recommendedName>
</protein>
<dbReference type="EMBL" id="BSRI01000001">
    <property type="protein sequence ID" value="GLV55515.1"/>
    <property type="molecule type" value="Genomic_DNA"/>
</dbReference>
<keyword evidence="2" id="KW-0479">Metal-binding</keyword>
<dbReference type="SUPFAM" id="SSF109854">
    <property type="entry name" value="DinB/YfiT-like putative metalloenzymes"/>
    <property type="match status" value="1"/>
</dbReference>
<dbReference type="InterPro" id="IPR034660">
    <property type="entry name" value="DinB/YfiT-like"/>
</dbReference>
<dbReference type="RefSeq" id="WP_338249923.1">
    <property type="nucleotide sequence ID" value="NZ_BSRI01000001.1"/>
</dbReference>
<evidence type="ECO:0000256" key="1">
    <source>
        <dbReference type="ARBA" id="ARBA00008635"/>
    </source>
</evidence>
<name>A0ABQ6FPC0_9CHLR</name>